<comment type="caution">
    <text evidence="1">The sequence shown here is derived from an EMBL/GenBank/DDBJ whole genome shotgun (WGS) entry which is preliminary data.</text>
</comment>
<dbReference type="Proteomes" id="UP000824890">
    <property type="component" value="Unassembled WGS sequence"/>
</dbReference>
<sequence length="150" mass="16491">LITTTPLFSAPYSICRHCPYKPRWVLEPDSRLKITLLRTRVTTGSSNIGDGLAIGESQMSLEIFEALSARGIQKLFPIHVSSYLIVGRTFFCLVLAPTRELAGYVEKEFREALSLGDALNRRLSNCMDTSTEGADTCQLNSASAICSLSK</sequence>
<organism evidence="1 2">
    <name type="scientific">Brassica napus</name>
    <name type="common">Rape</name>
    <dbReference type="NCBI Taxonomy" id="3708"/>
    <lineage>
        <taxon>Eukaryota</taxon>
        <taxon>Viridiplantae</taxon>
        <taxon>Streptophyta</taxon>
        <taxon>Embryophyta</taxon>
        <taxon>Tracheophyta</taxon>
        <taxon>Spermatophyta</taxon>
        <taxon>Magnoliopsida</taxon>
        <taxon>eudicotyledons</taxon>
        <taxon>Gunneridae</taxon>
        <taxon>Pentapetalae</taxon>
        <taxon>rosids</taxon>
        <taxon>malvids</taxon>
        <taxon>Brassicales</taxon>
        <taxon>Brassicaceae</taxon>
        <taxon>Brassiceae</taxon>
        <taxon>Brassica</taxon>
    </lineage>
</organism>
<evidence type="ECO:0000313" key="2">
    <source>
        <dbReference type="Proteomes" id="UP000824890"/>
    </source>
</evidence>
<keyword evidence="2" id="KW-1185">Reference proteome</keyword>
<evidence type="ECO:0000313" key="1">
    <source>
        <dbReference type="EMBL" id="KAH0929304.1"/>
    </source>
</evidence>
<feature type="non-terminal residue" evidence="1">
    <location>
        <position position="1"/>
    </location>
</feature>
<accession>A0ABQ8DIW9</accession>
<protein>
    <submittedName>
        <fullName evidence="1">Uncharacterized protein</fullName>
    </submittedName>
</protein>
<gene>
    <name evidence="1" type="ORF">HID58_015031</name>
</gene>
<dbReference type="EMBL" id="JAGKQM010000004">
    <property type="protein sequence ID" value="KAH0929304.1"/>
    <property type="molecule type" value="Genomic_DNA"/>
</dbReference>
<proteinExistence type="predicted"/>
<reference evidence="1 2" key="1">
    <citation type="submission" date="2021-05" db="EMBL/GenBank/DDBJ databases">
        <title>Genome Assembly of Synthetic Allotetraploid Brassica napus Reveals Homoeologous Exchanges between Subgenomes.</title>
        <authorList>
            <person name="Davis J.T."/>
        </authorList>
    </citation>
    <scope>NUCLEOTIDE SEQUENCE [LARGE SCALE GENOMIC DNA]</scope>
    <source>
        <strain evidence="2">cv. Da-Ae</strain>
        <tissue evidence="1">Seedling</tissue>
    </source>
</reference>
<name>A0ABQ8DIW9_BRANA</name>